<dbReference type="Proteomes" id="UP000678374">
    <property type="component" value="Unassembled WGS sequence"/>
</dbReference>
<dbReference type="GO" id="GO:0003700">
    <property type="term" value="F:DNA-binding transcription factor activity"/>
    <property type="evidence" value="ECO:0007669"/>
    <property type="project" value="InterPro"/>
</dbReference>
<gene>
    <name evidence="5" type="ORF">KAK06_02775</name>
</gene>
<feature type="domain" description="HTH marR-type" evidence="4">
    <location>
        <begin position="17"/>
        <end position="150"/>
    </location>
</feature>
<evidence type="ECO:0000256" key="3">
    <source>
        <dbReference type="ARBA" id="ARBA00023163"/>
    </source>
</evidence>
<sequence>MGSSRFNRTAGNLPTLDRFLTYRLHMLHKLSDRSSHELYLKESGLGLGEARCLAAVGSFDALSVNRLAFEANLDKGQASRAAQSLVDQGLISKNASENDARSVDLKLTEAGRQRWTQVMDLINRRNHEIFGCLTLEERRQLGDFFDRLIDHARGLNQPEA</sequence>
<accession>A0A940YCV7</accession>
<dbReference type="AlphaFoldDB" id="A0A940YCV7"/>
<dbReference type="Pfam" id="PF12802">
    <property type="entry name" value="MarR_2"/>
    <property type="match status" value="1"/>
</dbReference>
<dbReference type="PANTHER" id="PTHR42756:SF1">
    <property type="entry name" value="TRANSCRIPTIONAL REPRESSOR OF EMRAB OPERON"/>
    <property type="match status" value="1"/>
</dbReference>
<dbReference type="InterPro" id="IPR036390">
    <property type="entry name" value="WH_DNA-bd_sf"/>
</dbReference>
<dbReference type="GO" id="GO:0003677">
    <property type="term" value="F:DNA binding"/>
    <property type="evidence" value="ECO:0007669"/>
    <property type="project" value="UniProtKB-KW"/>
</dbReference>
<dbReference type="PANTHER" id="PTHR42756">
    <property type="entry name" value="TRANSCRIPTIONAL REGULATOR, MARR"/>
    <property type="match status" value="1"/>
</dbReference>
<name>A0A940YCV7_9BURK</name>
<dbReference type="PRINTS" id="PR00598">
    <property type="entry name" value="HTHMARR"/>
</dbReference>
<organism evidence="5 6">
    <name type="scientific">Ideonella aquatica</name>
    <dbReference type="NCBI Taxonomy" id="2824119"/>
    <lineage>
        <taxon>Bacteria</taxon>
        <taxon>Pseudomonadati</taxon>
        <taxon>Pseudomonadota</taxon>
        <taxon>Betaproteobacteria</taxon>
        <taxon>Burkholderiales</taxon>
        <taxon>Sphaerotilaceae</taxon>
        <taxon>Ideonella</taxon>
    </lineage>
</organism>
<evidence type="ECO:0000313" key="6">
    <source>
        <dbReference type="Proteomes" id="UP000678374"/>
    </source>
</evidence>
<dbReference type="RefSeq" id="WP_210800276.1">
    <property type="nucleotide sequence ID" value="NZ_JAGQDE010000002.1"/>
</dbReference>
<dbReference type="PROSITE" id="PS50995">
    <property type="entry name" value="HTH_MARR_2"/>
    <property type="match status" value="1"/>
</dbReference>
<dbReference type="Gene3D" id="1.10.10.10">
    <property type="entry name" value="Winged helix-like DNA-binding domain superfamily/Winged helix DNA-binding domain"/>
    <property type="match status" value="1"/>
</dbReference>
<dbReference type="InterPro" id="IPR036388">
    <property type="entry name" value="WH-like_DNA-bd_sf"/>
</dbReference>
<evidence type="ECO:0000259" key="4">
    <source>
        <dbReference type="PROSITE" id="PS50995"/>
    </source>
</evidence>
<dbReference type="SUPFAM" id="SSF46785">
    <property type="entry name" value="Winged helix' DNA-binding domain"/>
    <property type="match status" value="1"/>
</dbReference>
<dbReference type="InterPro" id="IPR000835">
    <property type="entry name" value="HTH_MarR-typ"/>
</dbReference>
<reference evidence="5" key="1">
    <citation type="submission" date="2021-04" db="EMBL/GenBank/DDBJ databases">
        <title>The genome sequence of Ideonella sp. 4Y11.</title>
        <authorList>
            <person name="Liu Y."/>
        </authorList>
    </citation>
    <scope>NUCLEOTIDE SEQUENCE</scope>
    <source>
        <strain evidence="5">4Y11</strain>
    </source>
</reference>
<keyword evidence="1" id="KW-0805">Transcription regulation</keyword>
<protein>
    <submittedName>
        <fullName evidence="5">Winged helix-turn-helix transcriptional regulator</fullName>
    </submittedName>
</protein>
<keyword evidence="6" id="KW-1185">Reference proteome</keyword>
<evidence type="ECO:0000256" key="2">
    <source>
        <dbReference type="ARBA" id="ARBA00023125"/>
    </source>
</evidence>
<dbReference type="SMART" id="SM00347">
    <property type="entry name" value="HTH_MARR"/>
    <property type="match status" value="1"/>
</dbReference>
<comment type="caution">
    <text evidence="5">The sequence shown here is derived from an EMBL/GenBank/DDBJ whole genome shotgun (WGS) entry which is preliminary data.</text>
</comment>
<proteinExistence type="predicted"/>
<dbReference type="EMBL" id="JAGQDE010000002">
    <property type="protein sequence ID" value="MBQ0957873.1"/>
    <property type="molecule type" value="Genomic_DNA"/>
</dbReference>
<evidence type="ECO:0000313" key="5">
    <source>
        <dbReference type="EMBL" id="MBQ0957873.1"/>
    </source>
</evidence>
<keyword evidence="3" id="KW-0804">Transcription</keyword>
<keyword evidence="2" id="KW-0238">DNA-binding</keyword>
<evidence type="ECO:0000256" key="1">
    <source>
        <dbReference type="ARBA" id="ARBA00023015"/>
    </source>
</evidence>